<evidence type="ECO:0000256" key="3">
    <source>
        <dbReference type="ARBA" id="ARBA00023172"/>
    </source>
</evidence>
<accession>A0ABU4CLL5</accession>
<dbReference type="SUPFAM" id="SSF53098">
    <property type="entry name" value="Ribonuclease H-like"/>
    <property type="match status" value="1"/>
</dbReference>
<feature type="region of interest" description="Disordered" evidence="4">
    <location>
        <begin position="203"/>
        <end position="222"/>
    </location>
</feature>
<evidence type="ECO:0000256" key="1">
    <source>
        <dbReference type="ARBA" id="ARBA00022578"/>
    </source>
</evidence>
<dbReference type="PANTHER" id="PTHR35528">
    <property type="entry name" value="BLL1675 PROTEIN"/>
    <property type="match status" value="1"/>
</dbReference>
<sequence length="254" mass="29323">MINHCVWLYFRFPLSFREVEELMLERGVVVSYETIRRWCAKFGQAYANQLRRRGARPGDNWHLDEVFLRINGTQHYLWRAIDQDGNVLDVLIRSRQNAVAAKKFFRKLLKGLRYVPRVIVTDKLGSYTVAHRELLGSVEHRRSKSLNNRAENSHQPTRQRERAMKRFASPGHAQRFLSAFSGISPHFRPGRHRLSAPEWRTEMADRGQVPGRGVRRSSRDSSWGYAVRAAGVTSSVGSGVAWVPRDRASTSRPR</sequence>
<keyword evidence="3" id="KW-0233">DNA recombination</keyword>
<gene>
    <name evidence="6" type="ORF">R3Q59_28585</name>
</gene>
<dbReference type="InterPro" id="IPR012337">
    <property type="entry name" value="RNaseH-like_sf"/>
</dbReference>
<feature type="region of interest" description="Disordered" evidence="4">
    <location>
        <begin position="142"/>
        <end position="161"/>
    </location>
</feature>
<keyword evidence="2" id="KW-0238">DNA-binding</keyword>
<feature type="compositionally biased region" description="Polar residues" evidence="4">
    <location>
        <begin position="145"/>
        <end position="156"/>
    </location>
</feature>
<keyword evidence="7" id="KW-1185">Reference proteome</keyword>
<evidence type="ECO:0000256" key="4">
    <source>
        <dbReference type="SAM" id="MobiDB-lite"/>
    </source>
</evidence>
<name>A0ABU4CLL5_RHOJO</name>
<dbReference type="InterPro" id="IPR047930">
    <property type="entry name" value="Transpos_IS6"/>
</dbReference>
<comment type="caution">
    <text evidence="6">The sequence shown here is derived from an EMBL/GenBank/DDBJ whole genome shotgun (WGS) entry which is preliminary data.</text>
</comment>
<protein>
    <submittedName>
        <fullName evidence="6">IS6 family transposase</fullName>
    </submittedName>
</protein>
<dbReference type="Proteomes" id="UP001185737">
    <property type="component" value="Unassembled WGS sequence"/>
</dbReference>
<dbReference type="Pfam" id="PF13610">
    <property type="entry name" value="DDE_Tnp_IS240"/>
    <property type="match status" value="1"/>
</dbReference>
<evidence type="ECO:0000256" key="2">
    <source>
        <dbReference type="ARBA" id="ARBA00023125"/>
    </source>
</evidence>
<keyword evidence="1" id="KW-0815">Transposition</keyword>
<dbReference type="InterPro" id="IPR052183">
    <property type="entry name" value="IS_Transposase"/>
</dbReference>
<organism evidence="6 7">
    <name type="scientific">Rhodococcus jostii</name>
    <dbReference type="NCBI Taxonomy" id="132919"/>
    <lineage>
        <taxon>Bacteria</taxon>
        <taxon>Bacillati</taxon>
        <taxon>Actinomycetota</taxon>
        <taxon>Actinomycetes</taxon>
        <taxon>Mycobacteriales</taxon>
        <taxon>Nocardiaceae</taxon>
        <taxon>Rhodococcus</taxon>
    </lineage>
</organism>
<proteinExistence type="predicted"/>
<dbReference type="PANTHER" id="PTHR35528:SF3">
    <property type="entry name" value="BLL1675 PROTEIN"/>
    <property type="match status" value="1"/>
</dbReference>
<evidence type="ECO:0000259" key="5">
    <source>
        <dbReference type="Pfam" id="PF13610"/>
    </source>
</evidence>
<dbReference type="InterPro" id="IPR032874">
    <property type="entry name" value="DDE_dom"/>
</dbReference>
<feature type="domain" description="DDE" evidence="5">
    <location>
        <begin position="59"/>
        <end position="187"/>
    </location>
</feature>
<evidence type="ECO:0000313" key="6">
    <source>
        <dbReference type="EMBL" id="MDV6284457.1"/>
    </source>
</evidence>
<dbReference type="EMBL" id="JAWLKA010000019">
    <property type="protein sequence ID" value="MDV6284457.1"/>
    <property type="molecule type" value="Genomic_DNA"/>
</dbReference>
<evidence type="ECO:0000313" key="7">
    <source>
        <dbReference type="Proteomes" id="UP001185737"/>
    </source>
</evidence>
<dbReference type="NCBIfam" id="NF033587">
    <property type="entry name" value="transpos_IS6"/>
    <property type="match status" value="1"/>
</dbReference>
<reference evidence="6 7" key="1">
    <citation type="submission" date="2023-10" db="EMBL/GenBank/DDBJ databases">
        <title>Development of a sustainable strategy for remediation of hydrocarbon-contaminated territories based on the waste exchange concept.</title>
        <authorList>
            <person name="Krivoruchko A."/>
        </authorList>
    </citation>
    <scope>NUCLEOTIDE SEQUENCE [LARGE SCALE GENOMIC DNA]</scope>
    <source>
        <strain evidence="6 7">IEGM 60</strain>
    </source>
</reference>